<dbReference type="SUPFAM" id="SSF50729">
    <property type="entry name" value="PH domain-like"/>
    <property type="match status" value="1"/>
</dbReference>
<dbReference type="RefSeq" id="XP_014671271.1">
    <property type="nucleotide sequence ID" value="XM_014815785.1"/>
</dbReference>
<dbReference type="Pfam" id="PF08916">
    <property type="entry name" value="Phe_ZIP"/>
    <property type="match status" value="1"/>
</dbReference>
<dbReference type="Gene3D" id="6.10.140.110">
    <property type="match status" value="1"/>
</dbReference>
<dbReference type="Gene3D" id="2.30.29.30">
    <property type="entry name" value="Pleckstrin-homology domain (PH domain)/Phosphotyrosine-binding domain (PTB)"/>
    <property type="match status" value="1"/>
</dbReference>
<evidence type="ECO:0000313" key="3">
    <source>
        <dbReference type="Proteomes" id="UP000695022"/>
    </source>
</evidence>
<dbReference type="InterPro" id="IPR015012">
    <property type="entry name" value="Phe_ZIP"/>
</dbReference>
<organism evidence="3 4">
    <name type="scientific">Priapulus caudatus</name>
    <name type="common">Priapulid worm</name>
    <dbReference type="NCBI Taxonomy" id="37621"/>
    <lineage>
        <taxon>Eukaryota</taxon>
        <taxon>Metazoa</taxon>
        <taxon>Ecdysozoa</taxon>
        <taxon>Scalidophora</taxon>
        <taxon>Priapulida</taxon>
        <taxon>Priapulimorpha</taxon>
        <taxon>Priapulimorphida</taxon>
        <taxon>Priapulidae</taxon>
        <taxon>Priapulus</taxon>
    </lineage>
</organism>
<sequence length="237" mass="26651">MPLLTMAVSSSSPSVDNPPTGDVWHEFCDRHARAGAVEFARNFRVFVTEHPRFATSAARREFGERFVEQFMDSFMNGCEAASSPCLDRPTVLRFQQNGIARSRTLDCESPDNYSGCSDTEPDGPKNRRPFLRRLSFKNIRRGIFQKQNSDEVALKSPPHYDKVAKGQSTKRDCKTSKIVVEIKKEGLVSFLCGEDSDGKAKWEKCRLMLVKTAGGYMLEFYTPLKPNSKTPALSCGY</sequence>
<evidence type="ECO:0000256" key="1">
    <source>
        <dbReference type="ARBA" id="ARBA00022553"/>
    </source>
</evidence>
<evidence type="ECO:0000313" key="4">
    <source>
        <dbReference type="RefSeq" id="XP_014671271.1"/>
    </source>
</evidence>
<proteinExistence type="predicted"/>
<dbReference type="InterPro" id="IPR036290">
    <property type="entry name" value="Phe_ZIP_sf"/>
</dbReference>
<name>A0ABM1EGF0_PRICU</name>
<gene>
    <name evidence="4" type="primary">LOC106812032</name>
</gene>
<dbReference type="PANTHER" id="PTHR10872:SF2">
    <property type="entry name" value="LNK, ISOFORM D"/>
    <property type="match status" value="1"/>
</dbReference>
<dbReference type="GeneID" id="106812032"/>
<protein>
    <submittedName>
        <fullName evidence="4">SH2B adapter protein 2-like</fullName>
    </submittedName>
</protein>
<keyword evidence="1" id="KW-0597">Phosphoprotein</keyword>
<dbReference type="InterPro" id="IPR030523">
    <property type="entry name" value="SH2B"/>
</dbReference>
<feature type="domain" description="Phenylalanine zipper" evidence="2">
    <location>
        <begin position="24"/>
        <end position="75"/>
    </location>
</feature>
<reference evidence="4" key="1">
    <citation type="submission" date="2025-08" db="UniProtKB">
        <authorList>
            <consortium name="RefSeq"/>
        </authorList>
    </citation>
    <scope>IDENTIFICATION</scope>
</reference>
<dbReference type="SUPFAM" id="SSF109805">
    <property type="entry name" value="Phenylalanine zipper"/>
    <property type="match status" value="1"/>
</dbReference>
<dbReference type="InterPro" id="IPR011993">
    <property type="entry name" value="PH-like_dom_sf"/>
</dbReference>
<dbReference type="PANTHER" id="PTHR10872">
    <property type="entry name" value="SH2B ADAPTER PROTEIN"/>
    <property type="match status" value="1"/>
</dbReference>
<keyword evidence="3" id="KW-1185">Reference proteome</keyword>
<accession>A0ABM1EGF0</accession>
<dbReference type="Proteomes" id="UP000695022">
    <property type="component" value="Unplaced"/>
</dbReference>
<evidence type="ECO:0000259" key="2">
    <source>
        <dbReference type="Pfam" id="PF08916"/>
    </source>
</evidence>